<keyword evidence="2 4" id="KW-0732">Signal</keyword>
<dbReference type="InterPro" id="IPR052284">
    <property type="entry name" value="Collagen_mod_leprecan"/>
</dbReference>
<comment type="similarity">
    <text evidence="1">Belongs to the leprecan family.</text>
</comment>
<gene>
    <name evidence="6" type="primary">P3H4</name>
</gene>
<dbReference type="PANTHER" id="PTHR13986:SF4">
    <property type="entry name" value="ENDOPLASMIC RETICULUM PROTEIN SC65"/>
    <property type="match status" value="1"/>
</dbReference>
<keyword evidence="3" id="KW-0325">Glycoprotein</keyword>
<reference evidence="6" key="4">
    <citation type="submission" date="2025-08" db="UniProtKB">
        <authorList>
            <consortium name="Ensembl"/>
        </authorList>
    </citation>
    <scope>IDENTIFICATION</scope>
</reference>
<dbReference type="GO" id="GO:0005783">
    <property type="term" value="C:endoplasmic reticulum"/>
    <property type="evidence" value="ECO:0007669"/>
    <property type="project" value="TreeGrafter"/>
</dbReference>
<evidence type="ECO:0000256" key="1">
    <source>
        <dbReference type="ARBA" id="ARBA00006487"/>
    </source>
</evidence>
<dbReference type="InterPro" id="IPR011990">
    <property type="entry name" value="TPR-like_helical_dom_sf"/>
</dbReference>
<protein>
    <recommendedName>
        <fullName evidence="5">Leprecan-like alpha-helical domain-containing protein</fullName>
    </recommendedName>
</protein>
<reference evidence="7" key="1">
    <citation type="journal article" date="2014" name="Science">
        <title>Nonhuman genetics. Genomic basis for the convergent evolution of electric organs.</title>
        <authorList>
            <person name="Gallant J.R."/>
            <person name="Traeger L.L."/>
            <person name="Volkening J.D."/>
            <person name="Moffett H."/>
            <person name="Chen P.H."/>
            <person name="Novina C.D."/>
            <person name="Phillips G.N.Jr."/>
            <person name="Anand R."/>
            <person name="Wells G.B."/>
            <person name="Pinch M."/>
            <person name="Guth R."/>
            <person name="Unguez G.A."/>
            <person name="Albert J.S."/>
            <person name="Zakon H.H."/>
            <person name="Samanta M.P."/>
            <person name="Sussman M.R."/>
        </authorList>
    </citation>
    <scope>NUCLEOTIDE SEQUENCE [LARGE SCALE GENOMIC DNA]</scope>
</reference>
<evidence type="ECO:0000256" key="4">
    <source>
        <dbReference type="SAM" id="SignalP"/>
    </source>
</evidence>
<organism evidence="6 7">
    <name type="scientific">Electrophorus electricus</name>
    <name type="common">Electric eel</name>
    <name type="synonym">Gymnotus electricus</name>
    <dbReference type="NCBI Taxonomy" id="8005"/>
    <lineage>
        <taxon>Eukaryota</taxon>
        <taxon>Metazoa</taxon>
        <taxon>Chordata</taxon>
        <taxon>Craniata</taxon>
        <taxon>Vertebrata</taxon>
        <taxon>Euteleostomi</taxon>
        <taxon>Actinopterygii</taxon>
        <taxon>Neopterygii</taxon>
        <taxon>Teleostei</taxon>
        <taxon>Ostariophysi</taxon>
        <taxon>Gymnotiformes</taxon>
        <taxon>Gymnotoidei</taxon>
        <taxon>Gymnotidae</taxon>
        <taxon>Electrophorus</taxon>
    </lineage>
</organism>
<dbReference type="AlphaFoldDB" id="A0A4W4HQL8"/>
<feature type="chain" id="PRO_5044325524" description="Leprecan-like alpha-helical domain-containing protein" evidence="4">
    <location>
        <begin position="23"/>
        <end position="339"/>
    </location>
</feature>
<dbReference type="Ensembl" id="ENSEEET00000051438.2">
    <property type="protein sequence ID" value="ENSEEEP00000050884.2"/>
    <property type="gene ID" value="ENSEEEG00000023899.2"/>
</dbReference>
<dbReference type="Proteomes" id="UP000314983">
    <property type="component" value="Chromosome 8"/>
</dbReference>
<evidence type="ECO:0000313" key="7">
    <source>
        <dbReference type="Proteomes" id="UP000314983"/>
    </source>
</evidence>
<dbReference type="GO" id="GO:0005518">
    <property type="term" value="F:collagen binding"/>
    <property type="evidence" value="ECO:0007669"/>
    <property type="project" value="TreeGrafter"/>
</dbReference>
<reference evidence="6" key="3">
    <citation type="submission" date="2020-05" db="EMBL/GenBank/DDBJ databases">
        <title>Electrophorus electricus (electric eel) genome, fEleEle1, primary haplotype.</title>
        <authorList>
            <person name="Myers G."/>
            <person name="Meyer A."/>
            <person name="Fedrigo O."/>
            <person name="Formenti G."/>
            <person name="Rhie A."/>
            <person name="Tracey A."/>
            <person name="Sims Y."/>
            <person name="Jarvis E.D."/>
        </authorList>
    </citation>
    <scope>NUCLEOTIDE SEQUENCE [LARGE SCALE GENOMIC DNA]</scope>
</reference>
<accession>A0A4W4HQL8</accession>
<dbReference type="PANTHER" id="PTHR13986">
    <property type="entry name" value="PROTEIN LYSINE HYDROXYLATION COMPLEX COMPONENT"/>
    <property type="match status" value="1"/>
</dbReference>
<feature type="domain" description="Leprecan-like alpha-helical" evidence="5">
    <location>
        <begin position="259"/>
        <end position="292"/>
    </location>
</feature>
<reference evidence="6" key="5">
    <citation type="submission" date="2025-09" db="UniProtKB">
        <authorList>
            <consortium name="Ensembl"/>
        </authorList>
    </citation>
    <scope>IDENTIFICATION</scope>
</reference>
<sequence>FPGIRFAAFLWVSFFISAPVNAQYEKYSFKSFPVTDLMPLDSAYGYALDQYASQNWKESIKYLELSLRLHRLLGESEAHCSQNCSRVSREHQDSGSDVTLRIMRHILVRAACLKKCKANLPIFSKSYPKRETLDAFDTRVPYRYLQYAYYQLNDVEKAVSAAHTYLQRNPGDPLLTKNMNFYKSLFDIEEYLLDHEERPYEAQFLKAVKLYNSGDFSNSLWNMEQACAEYFKAHELCLAMCEGTYDVQEFKDFYPTLAVNDVRNSAPCAASYMLFDPKDQVMQQNLAYYRFYREQWGLQEEDFKPRPVISGTTLLGFTELKVIVTTCVSCFVLFCVCLI</sequence>
<proteinExistence type="inferred from homology"/>
<dbReference type="GeneTree" id="ENSGT00940000153814"/>
<feature type="signal peptide" evidence="4">
    <location>
        <begin position="1"/>
        <end position="22"/>
    </location>
</feature>
<evidence type="ECO:0000256" key="3">
    <source>
        <dbReference type="ARBA" id="ARBA00023180"/>
    </source>
</evidence>
<reference evidence="7" key="2">
    <citation type="journal article" date="2017" name="Sci. Adv.">
        <title>A tail of two voltages: Proteomic comparison of the three electric organs of the electric eel.</title>
        <authorList>
            <person name="Traeger L.L."/>
            <person name="Sabat G."/>
            <person name="Barrett-Wilt G.A."/>
            <person name="Wells G.B."/>
            <person name="Sussman M.R."/>
        </authorList>
    </citation>
    <scope>NUCLEOTIDE SEQUENCE [LARGE SCALE GENOMIC DNA]</scope>
</reference>
<dbReference type="InterPro" id="IPR056585">
    <property type="entry name" value="Leprecan_dom"/>
</dbReference>
<dbReference type="GO" id="GO:0030199">
    <property type="term" value="P:collagen fibril organization"/>
    <property type="evidence" value="ECO:0007669"/>
    <property type="project" value="TreeGrafter"/>
</dbReference>
<evidence type="ECO:0000313" key="6">
    <source>
        <dbReference type="Ensembl" id="ENSEEEP00000050884.2"/>
    </source>
</evidence>
<evidence type="ECO:0000259" key="5">
    <source>
        <dbReference type="Pfam" id="PF23557"/>
    </source>
</evidence>
<keyword evidence="7" id="KW-1185">Reference proteome</keyword>
<name>A0A4W4HQL8_ELEEL</name>
<feature type="domain" description="Leprecan-like alpha-helical" evidence="5">
    <location>
        <begin position="39"/>
        <end position="257"/>
    </location>
</feature>
<evidence type="ECO:0000256" key="2">
    <source>
        <dbReference type="ARBA" id="ARBA00022729"/>
    </source>
</evidence>
<dbReference type="Gene3D" id="1.25.40.10">
    <property type="entry name" value="Tetratricopeptide repeat domain"/>
    <property type="match status" value="1"/>
</dbReference>
<dbReference type="Pfam" id="PF23557">
    <property type="entry name" value="TPR_leprecan"/>
    <property type="match status" value="2"/>
</dbReference>